<dbReference type="PANTHER" id="PTHR12136:SF100">
    <property type="entry name" value="PROTEIN ENHANCED DISEASE RESISTANCE 2-LIKE"/>
    <property type="match status" value="1"/>
</dbReference>
<accession>A0ABD1NL29</accession>
<gene>
    <name evidence="2" type="ORF">Fmac_002829</name>
</gene>
<dbReference type="Proteomes" id="UP001603857">
    <property type="component" value="Unassembled WGS sequence"/>
</dbReference>
<evidence type="ECO:0000259" key="1">
    <source>
        <dbReference type="Pfam" id="PF07059"/>
    </source>
</evidence>
<sequence>MAVAQSTESCSEKGIFSIVINLQVPASTHYGMVFYFVTKELVSGSLLHRFVDGDDEFRNSRFKLIPSVPKIDVDIGSSIVANGVFGLVIGVITTLRVDHMAFLVQCGNFHVLALIVSSYSLDLSRPLTPYALATATLIATPRVTATVTSTTMLTSRPSPLSLSRPFTPYPLATAT</sequence>
<organism evidence="2 3">
    <name type="scientific">Flemingia macrophylla</name>
    <dbReference type="NCBI Taxonomy" id="520843"/>
    <lineage>
        <taxon>Eukaryota</taxon>
        <taxon>Viridiplantae</taxon>
        <taxon>Streptophyta</taxon>
        <taxon>Embryophyta</taxon>
        <taxon>Tracheophyta</taxon>
        <taxon>Spermatophyta</taxon>
        <taxon>Magnoliopsida</taxon>
        <taxon>eudicotyledons</taxon>
        <taxon>Gunneridae</taxon>
        <taxon>Pentapetalae</taxon>
        <taxon>rosids</taxon>
        <taxon>fabids</taxon>
        <taxon>Fabales</taxon>
        <taxon>Fabaceae</taxon>
        <taxon>Papilionoideae</taxon>
        <taxon>50 kb inversion clade</taxon>
        <taxon>NPAAA clade</taxon>
        <taxon>indigoferoid/millettioid clade</taxon>
        <taxon>Phaseoleae</taxon>
        <taxon>Flemingia</taxon>
    </lineage>
</organism>
<evidence type="ECO:0000313" key="3">
    <source>
        <dbReference type="Proteomes" id="UP001603857"/>
    </source>
</evidence>
<dbReference type="AlphaFoldDB" id="A0ABD1NL29"/>
<proteinExistence type="predicted"/>
<dbReference type="Pfam" id="PF07059">
    <property type="entry name" value="EDR2_C"/>
    <property type="match status" value="1"/>
</dbReference>
<comment type="caution">
    <text evidence="2">The sequence shown here is derived from an EMBL/GenBank/DDBJ whole genome shotgun (WGS) entry which is preliminary data.</text>
</comment>
<dbReference type="EMBL" id="JBGMDY010000001">
    <property type="protein sequence ID" value="KAL2348829.1"/>
    <property type="molecule type" value="Genomic_DNA"/>
</dbReference>
<feature type="domain" description="Protein ENHANCED DISEASE RESISTANCE 2 C-terminal" evidence="1">
    <location>
        <begin position="8"/>
        <end position="70"/>
    </location>
</feature>
<protein>
    <recommendedName>
        <fullName evidence="1">Protein ENHANCED DISEASE RESISTANCE 2 C-terminal domain-containing protein</fullName>
    </recommendedName>
</protein>
<dbReference type="InterPro" id="IPR009769">
    <property type="entry name" value="EDR2_C"/>
</dbReference>
<name>A0ABD1NL29_9FABA</name>
<evidence type="ECO:0000313" key="2">
    <source>
        <dbReference type="EMBL" id="KAL2348829.1"/>
    </source>
</evidence>
<keyword evidence="3" id="KW-1185">Reference proteome</keyword>
<reference evidence="2 3" key="1">
    <citation type="submission" date="2024-08" db="EMBL/GenBank/DDBJ databases">
        <title>Insights into the chromosomal genome structure of Flemingia macrophylla.</title>
        <authorList>
            <person name="Ding Y."/>
            <person name="Zhao Y."/>
            <person name="Bi W."/>
            <person name="Wu M."/>
            <person name="Zhao G."/>
            <person name="Gong Y."/>
            <person name="Li W."/>
            <person name="Zhang P."/>
        </authorList>
    </citation>
    <scope>NUCLEOTIDE SEQUENCE [LARGE SCALE GENOMIC DNA]</scope>
    <source>
        <strain evidence="2">DYQJB</strain>
        <tissue evidence="2">Leaf</tissue>
    </source>
</reference>
<dbReference type="PANTHER" id="PTHR12136">
    <property type="entry name" value="ENHANCED DISEASE RESISTANCE-RELATED"/>
    <property type="match status" value="1"/>
</dbReference>
<dbReference type="InterPro" id="IPR045096">
    <property type="entry name" value="EDR2-like"/>
</dbReference>